<dbReference type="PANTHER" id="PTHR37312:SF1">
    <property type="entry name" value="MEMBRANE-BOUND ACYLTRANSFERASE YKRP-RELATED"/>
    <property type="match status" value="1"/>
</dbReference>
<feature type="transmembrane region" description="Helical" evidence="1">
    <location>
        <begin position="30"/>
        <end position="49"/>
    </location>
</feature>
<evidence type="ECO:0000259" key="2">
    <source>
        <dbReference type="Pfam" id="PF01757"/>
    </source>
</evidence>
<dbReference type="EMBL" id="JAOTNP010000026">
    <property type="protein sequence ID" value="MDV8946881.1"/>
    <property type="molecule type" value="Genomic_DNA"/>
</dbReference>
<evidence type="ECO:0000256" key="1">
    <source>
        <dbReference type="SAM" id="Phobius"/>
    </source>
</evidence>
<dbReference type="RefSeq" id="WP_109897584.1">
    <property type="nucleotide sequence ID" value="NZ_CALNWZ010000027.1"/>
</dbReference>
<dbReference type="AlphaFoldDB" id="A0AAJ1I915"/>
<name>A0AAJ1I915_LIMRT</name>
<feature type="transmembrane region" description="Helical" evidence="1">
    <location>
        <begin position="266"/>
        <end position="290"/>
    </location>
</feature>
<feature type="transmembrane region" description="Helical" evidence="1">
    <location>
        <begin position="237"/>
        <end position="259"/>
    </location>
</feature>
<keyword evidence="1" id="KW-0812">Transmembrane</keyword>
<gene>
    <name evidence="3" type="ORF">NX099_05600</name>
</gene>
<reference evidence="3 4" key="1">
    <citation type="journal article" date="2022" name="Front. Cell. Infect. Microbiol.">
        <title>The probiotic and immunomodulation effects of Limosilactobacillus reuteri RGW1 isolated from calf feces.</title>
        <authorList>
            <person name="Huang K."/>
            <person name="Shi W."/>
            <person name="Yang B."/>
            <person name="Wang J."/>
        </authorList>
    </citation>
    <scope>NUCLEOTIDE SEQUENCE [LARGE SCALE GENOMIC DNA]</scope>
    <source>
        <strain evidence="3 4">RGW1</strain>
    </source>
</reference>
<dbReference type="Pfam" id="PF01757">
    <property type="entry name" value="Acyl_transf_3"/>
    <property type="match status" value="1"/>
</dbReference>
<feature type="transmembrane region" description="Helical" evidence="1">
    <location>
        <begin position="203"/>
        <end position="225"/>
    </location>
</feature>
<dbReference type="InterPro" id="IPR002656">
    <property type="entry name" value="Acyl_transf_3_dom"/>
</dbReference>
<dbReference type="InterPro" id="IPR052734">
    <property type="entry name" value="Nod_factor_acetyltransferase"/>
</dbReference>
<keyword evidence="1" id="KW-0472">Membrane</keyword>
<dbReference type="Proteomes" id="UP001286376">
    <property type="component" value="Unassembled WGS sequence"/>
</dbReference>
<feature type="transmembrane region" description="Helical" evidence="1">
    <location>
        <begin position="170"/>
        <end position="191"/>
    </location>
</feature>
<feature type="domain" description="Acyltransferase 3" evidence="2">
    <location>
        <begin position="7"/>
        <end position="289"/>
    </location>
</feature>
<feature type="transmembrane region" description="Helical" evidence="1">
    <location>
        <begin position="109"/>
        <end position="134"/>
    </location>
</feature>
<protein>
    <submittedName>
        <fullName evidence="3">Acyltransferase family protein</fullName>
    </submittedName>
</protein>
<comment type="caution">
    <text evidence="3">The sequence shown here is derived from an EMBL/GenBank/DDBJ whole genome shotgun (WGS) entry which is preliminary data.</text>
</comment>
<keyword evidence="3" id="KW-0808">Transferase</keyword>
<feature type="transmembrane region" description="Helical" evidence="1">
    <location>
        <begin position="69"/>
        <end position="88"/>
    </location>
</feature>
<accession>A0AAJ1I915</accession>
<organism evidence="3 4">
    <name type="scientific">Limosilactobacillus reuteri</name>
    <name type="common">Lactobacillus reuteri</name>
    <dbReference type="NCBI Taxonomy" id="1598"/>
    <lineage>
        <taxon>Bacteria</taxon>
        <taxon>Bacillati</taxon>
        <taxon>Bacillota</taxon>
        <taxon>Bacilli</taxon>
        <taxon>Lactobacillales</taxon>
        <taxon>Lactobacillaceae</taxon>
        <taxon>Limosilactobacillus</taxon>
    </lineage>
</organism>
<dbReference type="GO" id="GO:0016747">
    <property type="term" value="F:acyltransferase activity, transferring groups other than amino-acyl groups"/>
    <property type="evidence" value="ECO:0007669"/>
    <property type="project" value="InterPro"/>
</dbReference>
<proteinExistence type="predicted"/>
<keyword evidence="3" id="KW-0012">Acyltransferase</keyword>
<sequence>MEKERIEWVDIAKGIAIIAMIIGHGCPKRAIVSFIFSFHMPLFFILSGYTSGQVLTWEKFKKKGVNAFFRVWLLAVLMIVLLGFETMFVNNLDSRLLFRNIFLSDLKGIFWGSNIQAINLMNVGVMWFLIVFFWSKILYNFFQVCFDNKYNGFYLGILSYLFFNISKIHWLPQAFDIVPIAAFFMWCGWYLKKVNKTFDYSNSLITLLLIGGTFIYWIACIQRGLYIDMSVRHYPSFIFSILEAVAGTICVCFMSVSLLKTKKVKFLSVLGKHTLALLCIHHLDLFWIWWGKLIP</sequence>
<dbReference type="PANTHER" id="PTHR37312">
    <property type="entry name" value="MEMBRANE-BOUND ACYLTRANSFERASE YKRP-RELATED"/>
    <property type="match status" value="1"/>
</dbReference>
<evidence type="ECO:0000313" key="3">
    <source>
        <dbReference type="EMBL" id="MDV8946881.1"/>
    </source>
</evidence>
<keyword evidence="1" id="KW-1133">Transmembrane helix</keyword>
<evidence type="ECO:0000313" key="4">
    <source>
        <dbReference type="Proteomes" id="UP001286376"/>
    </source>
</evidence>